<reference evidence="3" key="1">
    <citation type="journal article" date="2019" name="Int. J. Syst. Evol. Microbiol.">
        <title>The Global Catalogue of Microorganisms (GCM) 10K type strain sequencing project: providing services to taxonomists for standard genome sequencing and annotation.</title>
        <authorList>
            <consortium name="The Broad Institute Genomics Platform"/>
            <consortium name="The Broad Institute Genome Sequencing Center for Infectious Disease"/>
            <person name="Wu L."/>
            <person name="Ma J."/>
        </authorList>
    </citation>
    <scope>NUCLEOTIDE SEQUENCE [LARGE SCALE GENOMIC DNA]</scope>
    <source>
        <strain evidence="3">CGMCC 4.7400</strain>
    </source>
</reference>
<protein>
    <submittedName>
        <fullName evidence="2">DUF4188 domain-containing protein</fullName>
    </submittedName>
</protein>
<accession>A0ABW2W383</accession>
<dbReference type="Proteomes" id="UP001597023">
    <property type="component" value="Unassembled WGS sequence"/>
</dbReference>
<comment type="caution">
    <text evidence="2">The sequence shown here is derived from an EMBL/GenBank/DDBJ whole genome shotgun (WGS) entry which is preliminary data.</text>
</comment>
<dbReference type="RefSeq" id="WP_381605648.1">
    <property type="nucleotide sequence ID" value="NZ_JBHTEB010000001.1"/>
</dbReference>
<dbReference type="EMBL" id="JBHTEB010000001">
    <property type="protein sequence ID" value="MFD0313952.1"/>
    <property type="molecule type" value="Genomic_DNA"/>
</dbReference>
<feature type="region of interest" description="Disordered" evidence="1">
    <location>
        <begin position="137"/>
        <end position="166"/>
    </location>
</feature>
<proteinExistence type="predicted"/>
<dbReference type="InterPro" id="IPR025444">
    <property type="entry name" value="Monooxy_af470"/>
</dbReference>
<gene>
    <name evidence="2" type="ORF">ACFQZ6_06870</name>
</gene>
<sequence>MDLKVITEPRIAAPPEDTVVLLIGLRINKFRMVHRWVPVIASMIPMLIELRKNKEHGFLYSRAWFNRTVIMVQYWRSMDDLMRYSHRVDGRHRTMWAWFNRAVRNDGAVGIFHEAYVVSPDRMHSVYRNMPRFGMAAATESAPQRQTPPVPGAGGGRREPRRRRAA</sequence>
<evidence type="ECO:0000256" key="1">
    <source>
        <dbReference type="SAM" id="MobiDB-lite"/>
    </source>
</evidence>
<organism evidence="2 3">
    <name type="scientific">Streptomyces flavalbus</name>
    <dbReference type="NCBI Taxonomy" id="2665155"/>
    <lineage>
        <taxon>Bacteria</taxon>
        <taxon>Bacillati</taxon>
        <taxon>Actinomycetota</taxon>
        <taxon>Actinomycetes</taxon>
        <taxon>Kitasatosporales</taxon>
        <taxon>Streptomycetaceae</taxon>
        <taxon>Streptomyces</taxon>
    </lineage>
</organism>
<dbReference type="Pfam" id="PF13826">
    <property type="entry name" value="Monooxy_af470-like"/>
    <property type="match status" value="1"/>
</dbReference>
<keyword evidence="3" id="KW-1185">Reference proteome</keyword>
<name>A0ABW2W383_9ACTN</name>
<evidence type="ECO:0000313" key="2">
    <source>
        <dbReference type="EMBL" id="MFD0313952.1"/>
    </source>
</evidence>
<evidence type="ECO:0000313" key="3">
    <source>
        <dbReference type="Proteomes" id="UP001597023"/>
    </source>
</evidence>